<name>A0ABN0P1D6_TRELE</name>
<sequence>MIFLTYTVLLLGIGFVFFCFAAGFILFRFLCVRTAYEKYAQSRKKLYSTAKIETGITDKAETLTLFATCRRRFFLFPKRKIVLCADLYNHPNSTRAQKPHNIAVLVHALSDSDVQTKAFAKDYYKRGFSVLNVDLRAHGKSGGTYAGLGYVKTDAADLCLWLRCLVDRFGTDIRIVLHGISTGAAAVIQCAYGILAEGTDFNKEKNSVKLVVADSSFFRFSESVRHLLFLCMPKAFVQRLLFSCAAAAASCINFIINGFTFFANCPGTCLQRFSRTNDGTHKTGHCTLLLFHGKADTFVPLKAAHSLYAFAPEPKKLIVTENAAHAESYFFAKDQYMNEILGAFESAAV</sequence>
<gene>
    <name evidence="3" type="ORF">HMPREF9193_00148</name>
</gene>
<keyword evidence="4" id="KW-1185">Reference proteome</keyword>
<dbReference type="InterPro" id="IPR052920">
    <property type="entry name" value="DNA-binding_regulatory"/>
</dbReference>
<evidence type="ECO:0000259" key="2">
    <source>
        <dbReference type="Pfam" id="PF12146"/>
    </source>
</evidence>
<dbReference type="InterPro" id="IPR022742">
    <property type="entry name" value="Hydrolase_4"/>
</dbReference>
<proteinExistence type="predicted"/>
<dbReference type="InterPro" id="IPR029058">
    <property type="entry name" value="AB_hydrolase_fold"/>
</dbReference>
<feature type="transmembrane region" description="Helical" evidence="1">
    <location>
        <begin position="6"/>
        <end position="31"/>
    </location>
</feature>
<evidence type="ECO:0000256" key="1">
    <source>
        <dbReference type="SAM" id="Phobius"/>
    </source>
</evidence>
<dbReference type="Gene3D" id="3.40.50.1820">
    <property type="entry name" value="alpha/beta hydrolase"/>
    <property type="match status" value="1"/>
</dbReference>
<dbReference type="PANTHER" id="PTHR43358:SF4">
    <property type="entry name" value="ALPHA_BETA HYDROLASE FOLD-1 DOMAIN-CONTAINING PROTEIN"/>
    <property type="match status" value="1"/>
</dbReference>
<dbReference type="Pfam" id="PF12146">
    <property type="entry name" value="Hydrolase_4"/>
    <property type="match status" value="1"/>
</dbReference>
<keyword evidence="1" id="KW-0472">Membrane</keyword>
<comment type="caution">
    <text evidence="3">The sequence shown here is derived from an EMBL/GenBank/DDBJ whole genome shotgun (WGS) entry which is preliminary data.</text>
</comment>
<dbReference type="Proteomes" id="UP000016649">
    <property type="component" value="Unassembled WGS sequence"/>
</dbReference>
<keyword evidence="1" id="KW-0812">Transmembrane</keyword>
<dbReference type="PANTHER" id="PTHR43358">
    <property type="entry name" value="ALPHA/BETA-HYDROLASE"/>
    <property type="match status" value="1"/>
</dbReference>
<organism evidence="3 4">
    <name type="scientific">Treponema lecithinolyticum ATCC 700332</name>
    <dbReference type="NCBI Taxonomy" id="1321815"/>
    <lineage>
        <taxon>Bacteria</taxon>
        <taxon>Pseudomonadati</taxon>
        <taxon>Spirochaetota</taxon>
        <taxon>Spirochaetia</taxon>
        <taxon>Spirochaetales</taxon>
        <taxon>Treponemataceae</taxon>
        <taxon>Treponema</taxon>
    </lineage>
</organism>
<dbReference type="SUPFAM" id="SSF53474">
    <property type="entry name" value="alpha/beta-Hydrolases"/>
    <property type="match status" value="1"/>
</dbReference>
<feature type="transmembrane region" description="Helical" evidence="1">
    <location>
        <begin position="240"/>
        <end position="263"/>
    </location>
</feature>
<evidence type="ECO:0000313" key="4">
    <source>
        <dbReference type="Proteomes" id="UP000016649"/>
    </source>
</evidence>
<protein>
    <recommendedName>
        <fullName evidence="2">Serine aminopeptidase S33 domain-containing protein</fullName>
    </recommendedName>
</protein>
<reference evidence="3 4" key="1">
    <citation type="submission" date="2013-08" db="EMBL/GenBank/DDBJ databases">
        <authorList>
            <person name="Weinstock G."/>
            <person name="Sodergren E."/>
            <person name="Wylie T."/>
            <person name="Fulton L."/>
            <person name="Fulton R."/>
            <person name="Fronick C."/>
            <person name="O'Laughlin M."/>
            <person name="Godfrey J."/>
            <person name="Miner T."/>
            <person name="Herter B."/>
            <person name="Appelbaum E."/>
            <person name="Cordes M."/>
            <person name="Lek S."/>
            <person name="Wollam A."/>
            <person name="Pepin K.H."/>
            <person name="Palsikar V.B."/>
            <person name="Mitreva M."/>
            <person name="Wilson R.K."/>
        </authorList>
    </citation>
    <scope>NUCLEOTIDE SEQUENCE [LARGE SCALE GENOMIC DNA]</scope>
    <source>
        <strain evidence="3 4">ATCC 700332</strain>
    </source>
</reference>
<evidence type="ECO:0000313" key="3">
    <source>
        <dbReference type="EMBL" id="ERJ94179.1"/>
    </source>
</evidence>
<keyword evidence="1" id="KW-1133">Transmembrane helix</keyword>
<accession>A0ABN0P1D6</accession>
<dbReference type="EMBL" id="AWVH01000005">
    <property type="protein sequence ID" value="ERJ94179.1"/>
    <property type="molecule type" value="Genomic_DNA"/>
</dbReference>
<dbReference type="RefSeq" id="WP_021686553.1">
    <property type="nucleotide sequence ID" value="NZ_KI260561.1"/>
</dbReference>
<feature type="domain" description="Serine aminopeptidase S33" evidence="2">
    <location>
        <begin position="97"/>
        <end position="191"/>
    </location>
</feature>